<dbReference type="Pfam" id="PF01936">
    <property type="entry name" value="NYN"/>
    <property type="match status" value="1"/>
</dbReference>
<keyword evidence="3" id="KW-1185">Reference proteome</keyword>
<dbReference type="eggNOG" id="COG1432">
    <property type="taxonomic scope" value="Bacteria"/>
</dbReference>
<name>I4CAT8_DESTA</name>
<evidence type="ECO:0000313" key="2">
    <source>
        <dbReference type="EMBL" id="AFM26679.1"/>
    </source>
</evidence>
<gene>
    <name evidence="2" type="ordered locus">Desti_4040</name>
</gene>
<dbReference type="PANTHER" id="PTHR35458:SF8">
    <property type="entry name" value="SLR0650 PROTEIN"/>
    <property type="match status" value="1"/>
</dbReference>
<dbReference type="Proteomes" id="UP000006055">
    <property type="component" value="Chromosome"/>
</dbReference>
<dbReference type="HOGENOM" id="CLU_076076_0_1_7"/>
<dbReference type="AlphaFoldDB" id="I4CAT8"/>
<dbReference type="PANTHER" id="PTHR35458">
    <property type="entry name" value="SLR0755 PROTEIN"/>
    <property type="match status" value="1"/>
</dbReference>
<organism evidence="2 3">
    <name type="scientific">Desulfomonile tiedjei (strain ATCC 49306 / DSM 6799 / DCB-1)</name>
    <dbReference type="NCBI Taxonomy" id="706587"/>
    <lineage>
        <taxon>Bacteria</taxon>
        <taxon>Pseudomonadati</taxon>
        <taxon>Thermodesulfobacteriota</taxon>
        <taxon>Desulfomonilia</taxon>
        <taxon>Desulfomonilales</taxon>
        <taxon>Desulfomonilaceae</taxon>
        <taxon>Desulfomonile</taxon>
    </lineage>
</organism>
<dbReference type="InterPro" id="IPR047140">
    <property type="entry name" value="LabA"/>
</dbReference>
<proteinExistence type="predicted"/>
<reference evidence="3" key="1">
    <citation type="submission" date="2012-06" db="EMBL/GenBank/DDBJ databases">
        <title>Complete sequence of chromosome of Desulfomonile tiedjei DSM 6799.</title>
        <authorList>
            <person name="Lucas S."/>
            <person name="Copeland A."/>
            <person name="Lapidus A."/>
            <person name="Glavina del Rio T."/>
            <person name="Dalin E."/>
            <person name="Tice H."/>
            <person name="Bruce D."/>
            <person name="Goodwin L."/>
            <person name="Pitluck S."/>
            <person name="Peters L."/>
            <person name="Ovchinnikova G."/>
            <person name="Zeytun A."/>
            <person name="Lu M."/>
            <person name="Kyrpides N."/>
            <person name="Mavromatis K."/>
            <person name="Ivanova N."/>
            <person name="Brettin T."/>
            <person name="Detter J.C."/>
            <person name="Han C."/>
            <person name="Larimer F."/>
            <person name="Land M."/>
            <person name="Hauser L."/>
            <person name="Markowitz V."/>
            <person name="Cheng J.-F."/>
            <person name="Hugenholtz P."/>
            <person name="Woyke T."/>
            <person name="Wu D."/>
            <person name="Spring S."/>
            <person name="Schroeder M."/>
            <person name="Brambilla E."/>
            <person name="Klenk H.-P."/>
            <person name="Eisen J.A."/>
        </authorList>
    </citation>
    <scope>NUCLEOTIDE SEQUENCE [LARGE SCALE GENOMIC DNA]</scope>
    <source>
        <strain evidence="3">ATCC 49306 / DSM 6799 / DCB-1</strain>
    </source>
</reference>
<sequence length="207" mass="24006">MRTYVYIDGFNLYYGAVRGTHYKWLDFRALCKHILKPHHDILKIKYFTARVRPTPHDPDKYIRQQTFLRALQAYLPEVEIYYGHFLSHPVWAPLADRSEGPPRIKVIKTEEKGSDVNLAVHLLNDAWLDSYDCAVLISNDSDLAEPLKLVRSQNKKRIGVITPHKNPQSRQLIKYADFVGKIREGVLRISQLPDPIPGTNIHKPAKW</sequence>
<dbReference type="RefSeq" id="WP_014811805.1">
    <property type="nucleotide sequence ID" value="NC_018025.1"/>
</dbReference>
<dbReference type="Gene3D" id="3.40.50.1010">
    <property type="entry name" value="5'-nuclease"/>
    <property type="match status" value="1"/>
</dbReference>
<accession>I4CAT8</accession>
<dbReference type="CDD" id="cd18722">
    <property type="entry name" value="PIN_NicB-like"/>
    <property type="match status" value="1"/>
</dbReference>
<dbReference type="KEGG" id="dti:Desti_4040"/>
<evidence type="ECO:0000313" key="3">
    <source>
        <dbReference type="Proteomes" id="UP000006055"/>
    </source>
</evidence>
<dbReference type="OrthoDB" id="9809421at2"/>
<feature type="domain" description="NYN" evidence="1">
    <location>
        <begin position="2"/>
        <end position="177"/>
    </location>
</feature>
<dbReference type="EMBL" id="CP003360">
    <property type="protein sequence ID" value="AFM26679.1"/>
    <property type="molecule type" value="Genomic_DNA"/>
</dbReference>
<dbReference type="GO" id="GO:0004540">
    <property type="term" value="F:RNA nuclease activity"/>
    <property type="evidence" value="ECO:0007669"/>
    <property type="project" value="InterPro"/>
</dbReference>
<protein>
    <recommendedName>
        <fullName evidence="1">NYN domain-containing protein</fullName>
    </recommendedName>
</protein>
<dbReference type="InterPro" id="IPR021139">
    <property type="entry name" value="NYN"/>
</dbReference>
<dbReference type="STRING" id="706587.Desti_4040"/>
<evidence type="ECO:0000259" key="1">
    <source>
        <dbReference type="Pfam" id="PF01936"/>
    </source>
</evidence>